<dbReference type="Gene3D" id="3.30.40.10">
    <property type="entry name" value="Zinc/RING finger domain, C3HC4 (zinc finger)"/>
    <property type="match status" value="1"/>
</dbReference>
<dbReference type="SUPFAM" id="SSF53335">
    <property type="entry name" value="S-adenosyl-L-methionine-dependent methyltransferases"/>
    <property type="match status" value="1"/>
</dbReference>
<keyword evidence="7" id="KW-0949">S-adenosyl-L-methionine</keyword>
<comment type="caution">
    <text evidence="13">The sequence shown here is derived from an EMBL/GenBank/DDBJ whole genome shotgun (WGS) entry which is preliminary data.</text>
</comment>
<keyword evidence="5" id="KW-0489">Methyltransferase</keyword>
<evidence type="ECO:0000256" key="9">
    <source>
        <dbReference type="ARBA" id="ARBA00032526"/>
    </source>
</evidence>
<keyword evidence="6" id="KW-0808">Transferase</keyword>
<dbReference type="EC" id="2.1.1.233" evidence="3"/>
<dbReference type="InterPro" id="IPR016651">
    <property type="entry name" value="LCMT1"/>
</dbReference>
<evidence type="ECO:0000256" key="3">
    <source>
        <dbReference type="ARBA" id="ARBA00012834"/>
    </source>
</evidence>
<dbReference type="EMBL" id="BSYA01000132">
    <property type="protein sequence ID" value="GMG34128.1"/>
    <property type="molecule type" value="Genomic_DNA"/>
</dbReference>
<feature type="domain" description="E3 ubiquitin-protein ligase listerin HEAT repeat region" evidence="11">
    <location>
        <begin position="3"/>
        <end position="68"/>
    </location>
</feature>
<proteinExistence type="inferred from homology"/>
<dbReference type="Pfam" id="PF23009">
    <property type="entry name" value="UBC_like"/>
    <property type="match status" value="1"/>
</dbReference>
<dbReference type="InterPro" id="IPR029063">
    <property type="entry name" value="SAM-dependent_MTases_sf"/>
</dbReference>
<evidence type="ECO:0000313" key="13">
    <source>
        <dbReference type="EMBL" id="GMG34128.1"/>
    </source>
</evidence>
<dbReference type="InterPro" id="IPR054477">
    <property type="entry name" value="LTN1_E3_ligase_6th"/>
</dbReference>
<dbReference type="SMART" id="SM01197">
    <property type="entry name" value="FANCL_C"/>
    <property type="match status" value="1"/>
</dbReference>
<dbReference type="InterPro" id="IPR007213">
    <property type="entry name" value="Ppm1/Ppm2/Tcmp"/>
</dbReference>
<dbReference type="PANTHER" id="PTHR13600">
    <property type="entry name" value="LEUCINE CARBOXYL METHYLTRANSFERASE"/>
    <property type="match status" value="1"/>
</dbReference>
<dbReference type="GO" id="GO:0032259">
    <property type="term" value="P:methylation"/>
    <property type="evidence" value="ECO:0007669"/>
    <property type="project" value="UniProtKB-KW"/>
</dbReference>
<feature type="compositionally biased region" description="Gly residues" evidence="10">
    <location>
        <begin position="220"/>
        <end position="230"/>
    </location>
</feature>
<evidence type="ECO:0000256" key="10">
    <source>
        <dbReference type="SAM" id="MobiDB-lite"/>
    </source>
</evidence>
<reference evidence="13" key="1">
    <citation type="submission" date="2023-04" db="EMBL/GenBank/DDBJ databases">
        <title>Aspergillus oryzae NBRC 4228.</title>
        <authorList>
            <person name="Ichikawa N."/>
            <person name="Sato H."/>
            <person name="Tonouchi N."/>
        </authorList>
    </citation>
    <scope>NUCLEOTIDE SEQUENCE</scope>
    <source>
        <strain evidence="13">NBRC 4228</strain>
    </source>
</reference>
<dbReference type="Gene3D" id="3.40.50.150">
    <property type="entry name" value="Vaccinia Virus protein VP39"/>
    <property type="match status" value="1"/>
</dbReference>
<evidence type="ECO:0000256" key="6">
    <source>
        <dbReference type="ARBA" id="ARBA00022679"/>
    </source>
</evidence>
<evidence type="ECO:0000259" key="12">
    <source>
        <dbReference type="Pfam" id="PF23009"/>
    </source>
</evidence>
<evidence type="ECO:0000256" key="5">
    <source>
        <dbReference type="ARBA" id="ARBA00022603"/>
    </source>
</evidence>
<evidence type="ECO:0000256" key="4">
    <source>
        <dbReference type="ARBA" id="ARBA00017497"/>
    </source>
</evidence>
<dbReference type="PANTHER" id="PTHR13600:SF21">
    <property type="entry name" value="LEUCINE CARBOXYL METHYLTRANSFERASE 1"/>
    <property type="match status" value="1"/>
</dbReference>
<gene>
    <name evidence="13" type="ORF">Aory04_000953000</name>
</gene>
<organism evidence="13 14">
    <name type="scientific">Aspergillus oryzae</name>
    <name type="common">Yellow koji mold</name>
    <dbReference type="NCBI Taxonomy" id="5062"/>
    <lineage>
        <taxon>Eukaryota</taxon>
        <taxon>Fungi</taxon>
        <taxon>Dikarya</taxon>
        <taxon>Ascomycota</taxon>
        <taxon>Pezizomycotina</taxon>
        <taxon>Eurotiomycetes</taxon>
        <taxon>Eurotiomycetidae</taxon>
        <taxon>Eurotiales</taxon>
        <taxon>Aspergillaceae</taxon>
        <taxon>Aspergillus</taxon>
        <taxon>Aspergillus subgen. Circumdati</taxon>
    </lineage>
</organism>
<dbReference type="InterPro" id="IPR054478">
    <property type="entry name" value="LTN1_UBC"/>
</dbReference>
<name>A0AAN4YNQ2_ASPOZ</name>
<dbReference type="InterPro" id="IPR013083">
    <property type="entry name" value="Znf_RING/FYVE/PHD"/>
</dbReference>
<accession>A0AAN4YNQ2</accession>
<evidence type="ECO:0000256" key="1">
    <source>
        <dbReference type="ARBA" id="ARBA00000724"/>
    </source>
</evidence>
<dbReference type="AlphaFoldDB" id="A0AAN4YNQ2"/>
<feature type="region of interest" description="Disordered" evidence="10">
    <location>
        <begin position="220"/>
        <end position="240"/>
    </location>
</feature>
<dbReference type="SUPFAM" id="SSF57850">
    <property type="entry name" value="RING/U-box"/>
    <property type="match status" value="1"/>
</dbReference>
<protein>
    <recommendedName>
        <fullName evidence="4">Leucine carboxyl methyltransferase 1</fullName>
        <ecNumber evidence="3">2.1.1.233</ecNumber>
    </recommendedName>
    <alternativeName>
        <fullName evidence="8">Protein phosphatase methyltransferase 1</fullName>
    </alternativeName>
    <alternativeName>
        <fullName evidence="9">[Phosphatase 2A protein]-leucine-carboxy methyltransferase 1</fullName>
    </alternativeName>
</protein>
<evidence type="ECO:0000256" key="8">
    <source>
        <dbReference type="ARBA" id="ARBA00029681"/>
    </source>
</evidence>
<dbReference type="GO" id="GO:0018423">
    <property type="term" value="F:protein C-terminal leucine carboxyl O-methyltransferase activity"/>
    <property type="evidence" value="ECO:0007669"/>
    <property type="project" value="UniProtKB-EC"/>
</dbReference>
<evidence type="ECO:0000256" key="7">
    <source>
        <dbReference type="ARBA" id="ARBA00022691"/>
    </source>
</evidence>
<dbReference type="Pfam" id="PF04072">
    <property type="entry name" value="LCM"/>
    <property type="match status" value="1"/>
</dbReference>
<dbReference type="Proteomes" id="UP001165205">
    <property type="component" value="Unassembled WGS sequence"/>
</dbReference>
<dbReference type="Pfam" id="PF22999">
    <property type="entry name" value="LTN1_E3_ligase_6th"/>
    <property type="match status" value="1"/>
</dbReference>
<comment type="catalytic activity">
    <reaction evidence="1">
        <text>[phosphatase 2A protein]-C-terminal L-leucine + S-adenosyl-L-methionine = [phosphatase 2A protein]-C-terminal L-leucine methyl ester + S-adenosyl-L-homocysteine</text>
        <dbReference type="Rhea" id="RHEA:48544"/>
        <dbReference type="Rhea" id="RHEA-COMP:12134"/>
        <dbReference type="Rhea" id="RHEA-COMP:12135"/>
        <dbReference type="ChEBI" id="CHEBI:57856"/>
        <dbReference type="ChEBI" id="CHEBI:59789"/>
        <dbReference type="ChEBI" id="CHEBI:90516"/>
        <dbReference type="ChEBI" id="CHEBI:90517"/>
        <dbReference type="EC" id="2.1.1.233"/>
    </reaction>
</comment>
<evidence type="ECO:0000313" key="14">
    <source>
        <dbReference type="Proteomes" id="UP001165205"/>
    </source>
</evidence>
<comment type="similarity">
    <text evidence="2">Belongs to the methyltransferase superfamily. LCMT family.</text>
</comment>
<feature type="domain" description="E3 ubiquitin-protein ligase listerin ubiquitin conjugating" evidence="12">
    <location>
        <begin position="85"/>
        <end position="169"/>
    </location>
</feature>
<evidence type="ECO:0000256" key="2">
    <source>
        <dbReference type="ARBA" id="ARBA00010703"/>
    </source>
</evidence>
<evidence type="ECO:0000259" key="11">
    <source>
        <dbReference type="Pfam" id="PF22999"/>
    </source>
</evidence>
<sequence>MVDASKFDIRSFALDQSDSQEKEIQWLLVHLYFLCLKYLANMTKSWWIDAKKRTKGPISPLIIADALQGITEWISTQDPNEDRALTVKISPKTSEIIASIPVDEESPPVALSISLPPAYPLQPALVVGRSRVLVDERKWKSWLLTIQGVIMFANGNIVDGLLAFRKNVQGALKGQSECAICYSVISTDMQTPNKRCATCKNTFHSVCLFRWFKSRRGGADGSLSGGGHGPRGTTSKDRVVQGTDNDASVSRLSAVALGYLHDPFAKTVLGSGFETRRLPIINRGTYVRTTAIDHLVTQFLSQEPQTKKQIISLGAGTDTRAFRLFASQSPPNLIYHEIDFAVNTAAKIKFIRSTPLLQRALGIGRPEDATISDAGDALHTDAYHLHPLDLRCLKRVPVTDASQADSRVHLRGLDTTLPTLLISECCLVYLSPSEAADVVGYFTETLFPGTGDKSNAGSAGDTERTESATPLGLILYEPIRPDDAFGRTMVSNLATRGIHLQTLHQYASLAAQRKRLREQGFREGQAAADVDFIWERWVSEEEKERVSGLEMLDEMEEWRLLAQHYWTVSGLTKQADKLPCLGSRRYPLASNGMTGTVVVASIGTSGILRAKNTYSFSETIEPLAQCYPAKSSVQTEFGRSLSAIGPLFNVAISDPFCRIRLPSTLLCGKICSSSGRSADLCRLVWSGPSSSTISICHWSFPRINISKHSTNQFTWDLTYDRSAVK</sequence>